<evidence type="ECO:0000313" key="2">
    <source>
        <dbReference type="EMBL" id="KRW99428.1"/>
    </source>
</evidence>
<name>A0A0V0QBJ2_PSEPJ</name>
<sequence>MGGQVTKEEIIQQDIQIIEAIKKQETNKFKLNKLIAFENLAKQIENLSEYKKEEERKNEQESQENLEKAQQFRLNVYQYLSLNLVYYQLENQLQKNKIHIFLKDITNLISDIQYLKSYLINRPNELSNIFFVYNILVKIENVKISQEICKGLIFIADSVCDQLISKQFDQNNNTLYLQEVQKKVQHKLQQFLQNREQQQKQLNLFQQQVKVEKDVSEKKQKILIIKAILYLFEKIENDDEKIKFYTNLMDKLKKYQILLQTKKNQQKVQKLINLIQLKIDLILKNDKNLQQKLQQQQLNQQQYKQQLQNQQKILNLKIEYFLLFNTQRQISWDNAKLQLQSEAQRKIIDDMDNFDEIQKALLNQVSKIFVKKFREKEFLMEFLVAFENNYKCFTDLEKFKIITFFISNFECVRFASRFTNFSEILIIIENSHKSLRKTVFLQYCVKQQIENKVQIESQIQNQQKLQQSK</sequence>
<dbReference type="EMBL" id="LDAU01000213">
    <property type="protein sequence ID" value="KRW99428.1"/>
    <property type="molecule type" value="Genomic_DNA"/>
</dbReference>
<organism evidence="2 3">
    <name type="scientific">Pseudocohnilembus persalinus</name>
    <name type="common">Ciliate</name>
    <dbReference type="NCBI Taxonomy" id="266149"/>
    <lineage>
        <taxon>Eukaryota</taxon>
        <taxon>Sar</taxon>
        <taxon>Alveolata</taxon>
        <taxon>Ciliophora</taxon>
        <taxon>Intramacronucleata</taxon>
        <taxon>Oligohymenophorea</taxon>
        <taxon>Scuticociliatia</taxon>
        <taxon>Philasterida</taxon>
        <taxon>Pseudocohnilembidae</taxon>
        <taxon>Pseudocohnilembus</taxon>
    </lineage>
</organism>
<comment type="caution">
    <text evidence="2">The sequence shown here is derived from an EMBL/GenBank/DDBJ whole genome shotgun (WGS) entry which is preliminary data.</text>
</comment>
<protein>
    <submittedName>
        <fullName evidence="2">Uncharacterized protein</fullName>
    </submittedName>
</protein>
<gene>
    <name evidence="2" type="ORF">PPERSA_12532</name>
</gene>
<dbReference type="InParanoid" id="A0A0V0QBJ2"/>
<accession>A0A0V0QBJ2</accession>
<keyword evidence="1" id="KW-0175">Coiled coil</keyword>
<feature type="coiled-coil region" evidence="1">
    <location>
        <begin position="245"/>
        <end position="313"/>
    </location>
</feature>
<proteinExistence type="predicted"/>
<keyword evidence="3" id="KW-1185">Reference proteome</keyword>
<feature type="coiled-coil region" evidence="1">
    <location>
        <begin position="181"/>
        <end position="208"/>
    </location>
</feature>
<reference evidence="2 3" key="1">
    <citation type="journal article" date="2015" name="Sci. Rep.">
        <title>Genome of the facultative scuticociliatosis pathogen Pseudocohnilembus persalinus provides insight into its virulence through horizontal gene transfer.</title>
        <authorList>
            <person name="Xiong J."/>
            <person name="Wang G."/>
            <person name="Cheng J."/>
            <person name="Tian M."/>
            <person name="Pan X."/>
            <person name="Warren A."/>
            <person name="Jiang C."/>
            <person name="Yuan D."/>
            <person name="Miao W."/>
        </authorList>
    </citation>
    <scope>NUCLEOTIDE SEQUENCE [LARGE SCALE GENOMIC DNA]</scope>
    <source>
        <strain evidence="2">36N120E</strain>
    </source>
</reference>
<dbReference type="AlphaFoldDB" id="A0A0V0QBJ2"/>
<evidence type="ECO:0000313" key="3">
    <source>
        <dbReference type="Proteomes" id="UP000054937"/>
    </source>
</evidence>
<dbReference type="Proteomes" id="UP000054937">
    <property type="component" value="Unassembled WGS sequence"/>
</dbReference>
<feature type="coiled-coil region" evidence="1">
    <location>
        <begin position="37"/>
        <end position="72"/>
    </location>
</feature>
<evidence type="ECO:0000256" key="1">
    <source>
        <dbReference type="SAM" id="Coils"/>
    </source>
</evidence>